<dbReference type="GO" id="GO:0016987">
    <property type="term" value="F:sigma factor activity"/>
    <property type="evidence" value="ECO:0007669"/>
    <property type="project" value="UniProtKB-KW"/>
</dbReference>
<keyword evidence="4" id="KW-0804">Transcription</keyword>
<dbReference type="InterPro" id="IPR013324">
    <property type="entry name" value="RNA_pol_sigma_r3/r4-like"/>
</dbReference>
<comment type="caution">
    <text evidence="6">The sequence shown here is derived from an EMBL/GenBank/DDBJ whole genome shotgun (WGS) entry which is preliminary data.</text>
</comment>
<evidence type="ECO:0000313" key="7">
    <source>
        <dbReference type="Proteomes" id="UP000054262"/>
    </source>
</evidence>
<dbReference type="PANTHER" id="PTHR43133:SF51">
    <property type="entry name" value="RNA POLYMERASE SIGMA FACTOR"/>
    <property type="match status" value="1"/>
</dbReference>
<dbReference type="InterPro" id="IPR039425">
    <property type="entry name" value="RNA_pol_sigma-70-like"/>
</dbReference>
<dbReference type="Gene3D" id="1.10.1740.10">
    <property type="match status" value="1"/>
</dbReference>
<dbReference type="SUPFAM" id="SSF88946">
    <property type="entry name" value="Sigma2 domain of RNA polymerase sigma factors"/>
    <property type="match status" value="1"/>
</dbReference>
<dbReference type="InterPro" id="IPR013325">
    <property type="entry name" value="RNA_pol_sigma_r2"/>
</dbReference>
<gene>
    <name evidence="6" type="ORF">MB2181_01105</name>
</gene>
<dbReference type="Pfam" id="PF04542">
    <property type="entry name" value="Sigma70_r2"/>
    <property type="match status" value="1"/>
</dbReference>
<dbReference type="Proteomes" id="UP000054262">
    <property type="component" value="Unassembled WGS sequence"/>
</dbReference>
<dbReference type="OrthoDB" id="9784272at2"/>
<evidence type="ECO:0000256" key="1">
    <source>
        <dbReference type="ARBA" id="ARBA00010641"/>
    </source>
</evidence>
<keyword evidence="2" id="KW-0805">Transcription regulation</keyword>
<evidence type="ECO:0000256" key="2">
    <source>
        <dbReference type="ARBA" id="ARBA00023015"/>
    </source>
</evidence>
<evidence type="ECO:0000259" key="5">
    <source>
        <dbReference type="Pfam" id="PF04542"/>
    </source>
</evidence>
<dbReference type="EMBL" id="AAUX01000001">
    <property type="protein sequence ID" value="EAV46628.1"/>
    <property type="molecule type" value="Genomic_DNA"/>
</dbReference>
<evidence type="ECO:0000313" key="6">
    <source>
        <dbReference type="EMBL" id="EAV46628.1"/>
    </source>
</evidence>
<dbReference type="PANTHER" id="PTHR43133">
    <property type="entry name" value="RNA POLYMERASE ECF-TYPE SIGMA FACTO"/>
    <property type="match status" value="1"/>
</dbReference>
<dbReference type="InterPro" id="IPR007627">
    <property type="entry name" value="RNA_pol_sigma70_r2"/>
</dbReference>
<keyword evidence="3" id="KW-0731">Sigma factor</keyword>
<reference evidence="6 7" key="1">
    <citation type="submission" date="2006-11" db="EMBL/GenBank/DDBJ databases">
        <authorList>
            <person name="Giovannoni S."/>
            <person name="Vergin K."/>
            <person name="Ferriera S."/>
            <person name="Johnson J."/>
            <person name="Kravitz S."/>
            <person name="Beeson K."/>
            <person name="Sutton G."/>
            <person name="Rogers Y.-H."/>
            <person name="Friedman R."/>
            <person name="Frazier M."/>
            <person name="Venter J.C."/>
        </authorList>
    </citation>
    <scope>NUCLEOTIDE SEQUENCE [LARGE SCALE GENOMIC DNA]</scope>
    <source>
        <strain evidence="6 7">HTCC2181</strain>
    </source>
</reference>
<evidence type="ECO:0000256" key="3">
    <source>
        <dbReference type="ARBA" id="ARBA00023082"/>
    </source>
</evidence>
<keyword evidence="7" id="KW-1185">Reference proteome</keyword>
<organism evidence="6 7">
    <name type="scientific">Methylophilales bacterium HTCC2181</name>
    <dbReference type="NCBI Taxonomy" id="383631"/>
    <lineage>
        <taxon>Bacteria</taxon>
        <taxon>Pseudomonadati</taxon>
        <taxon>Pseudomonadota</taxon>
        <taxon>Betaproteobacteria</taxon>
        <taxon>Nitrosomonadales</taxon>
        <taxon>OM43 clade</taxon>
    </lineage>
</organism>
<sequence>MDFKEIHGLLISLNNADLESGAKAIFKALDKPFIKHFEGQWRLANQEAVDLNQESLITIIKKAPMVNEPEKFEAWCWTVAKNKARDYLRKTKREKDFIEFNSDKYVDESTIENINSEQSDNGDCVREGYGQFALKNSNHAYALDLQQDGYSIKDIATRIDRTPAATKEYLSQCRKKLKTYIKHCMELD</sequence>
<dbReference type="GO" id="GO:0006352">
    <property type="term" value="P:DNA-templated transcription initiation"/>
    <property type="evidence" value="ECO:0007669"/>
    <property type="project" value="InterPro"/>
</dbReference>
<dbReference type="SUPFAM" id="SSF88659">
    <property type="entry name" value="Sigma3 and sigma4 domains of RNA polymerase sigma factors"/>
    <property type="match status" value="1"/>
</dbReference>
<name>A0P518_9PROT</name>
<feature type="domain" description="RNA polymerase sigma-70 region 2" evidence="5">
    <location>
        <begin position="45"/>
        <end position="93"/>
    </location>
</feature>
<proteinExistence type="inferred from homology"/>
<accession>A0P518</accession>
<comment type="similarity">
    <text evidence="1">Belongs to the sigma-70 factor family. ECF subfamily.</text>
</comment>
<protein>
    <submittedName>
        <fullName evidence="6">RNA polymerase sigma-70 factor, ECF subfamily protein</fullName>
    </submittedName>
</protein>
<evidence type="ECO:0000256" key="4">
    <source>
        <dbReference type="ARBA" id="ARBA00023163"/>
    </source>
</evidence>
<dbReference type="AlphaFoldDB" id="A0P518"/>